<dbReference type="Proteomes" id="UP000542210">
    <property type="component" value="Unassembled WGS sequence"/>
</dbReference>
<keyword evidence="3 5" id="KW-1133">Transmembrane helix</keyword>
<comment type="caution">
    <text evidence="7">The sequence shown here is derived from an EMBL/GenBank/DDBJ whole genome shotgun (WGS) entry which is preliminary data.</text>
</comment>
<gene>
    <name evidence="7" type="ORF">BJ982_001927</name>
</gene>
<dbReference type="SUPFAM" id="SSF103473">
    <property type="entry name" value="MFS general substrate transporter"/>
    <property type="match status" value="1"/>
</dbReference>
<feature type="transmembrane region" description="Helical" evidence="5">
    <location>
        <begin position="62"/>
        <end position="80"/>
    </location>
</feature>
<accession>A0A7W7D7N2</accession>
<dbReference type="RefSeq" id="WP_239123429.1">
    <property type="nucleotide sequence ID" value="NZ_BOOV01000030.1"/>
</dbReference>
<evidence type="ECO:0000259" key="6">
    <source>
        <dbReference type="PROSITE" id="PS50850"/>
    </source>
</evidence>
<dbReference type="InterPro" id="IPR020846">
    <property type="entry name" value="MFS_dom"/>
</dbReference>
<dbReference type="InterPro" id="IPR036259">
    <property type="entry name" value="MFS_trans_sf"/>
</dbReference>
<dbReference type="AlphaFoldDB" id="A0A7W7D7N2"/>
<evidence type="ECO:0000256" key="4">
    <source>
        <dbReference type="ARBA" id="ARBA00023136"/>
    </source>
</evidence>
<proteinExistence type="predicted"/>
<evidence type="ECO:0000256" key="1">
    <source>
        <dbReference type="ARBA" id="ARBA00004651"/>
    </source>
</evidence>
<feature type="transmembrane region" description="Helical" evidence="5">
    <location>
        <begin position="32"/>
        <end position="50"/>
    </location>
</feature>
<dbReference type="PANTHER" id="PTHR42718:SF49">
    <property type="entry name" value="EXPORT PROTEIN"/>
    <property type="match status" value="1"/>
</dbReference>
<keyword evidence="2 5" id="KW-0812">Transmembrane</keyword>
<keyword evidence="4 5" id="KW-0472">Membrane</keyword>
<evidence type="ECO:0000256" key="2">
    <source>
        <dbReference type="ARBA" id="ARBA00022692"/>
    </source>
</evidence>
<reference evidence="7 8" key="1">
    <citation type="submission" date="2020-08" db="EMBL/GenBank/DDBJ databases">
        <title>Sequencing the genomes of 1000 actinobacteria strains.</title>
        <authorList>
            <person name="Klenk H.-P."/>
        </authorList>
    </citation>
    <scope>NUCLEOTIDE SEQUENCE [LARGE SCALE GENOMIC DNA]</scope>
    <source>
        <strain evidence="7 8">DSM 45784</strain>
    </source>
</reference>
<protein>
    <submittedName>
        <fullName evidence="7">MFS family permease</fullName>
    </submittedName>
</protein>
<name>A0A7W7D7N2_9ACTN</name>
<evidence type="ECO:0000256" key="3">
    <source>
        <dbReference type="ARBA" id="ARBA00022989"/>
    </source>
</evidence>
<dbReference type="PROSITE" id="PS50850">
    <property type="entry name" value="MFS"/>
    <property type="match status" value="1"/>
</dbReference>
<dbReference type="GO" id="GO:0022857">
    <property type="term" value="F:transmembrane transporter activity"/>
    <property type="evidence" value="ECO:0007669"/>
    <property type="project" value="InterPro"/>
</dbReference>
<dbReference type="PANTHER" id="PTHR42718">
    <property type="entry name" value="MAJOR FACILITATOR SUPERFAMILY MULTIDRUG TRANSPORTER MFSC"/>
    <property type="match status" value="1"/>
</dbReference>
<feature type="transmembrane region" description="Helical" evidence="5">
    <location>
        <begin position="100"/>
        <end position="117"/>
    </location>
</feature>
<dbReference type="InterPro" id="IPR011701">
    <property type="entry name" value="MFS"/>
</dbReference>
<dbReference type="EMBL" id="JACHND010000001">
    <property type="protein sequence ID" value="MBB4700383.1"/>
    <property type="molecule type" value="Genomic_DNA"/>
</dbReference>
<dbReference type="GO" id="GO:0005886">
    <property type="term" value="C:plasma membrane"/>
    <property type="evidence" value="ECO:0007669"/>
    <property type="project" value="UniProtKB-SubCell"/>
</dbReference>
<evidence type="ECO:0000313" key="7">
    <source>
        <dbReference type="EMBL" id="MBB4700383.1"/>
    </source>
</evidence>
<sequence>MWRIVQAFGGSMLTANSAAILTDAFPARQRGMALGVNQITALAGQFLGLLAGGLRAVIDWRAVFWVSVPISVAGTIWSYLSLRETVSGQRGGRIDWFGNITFAAGAGALLAAITYGIQRTAAARPTGATRWCSAGCSARRDRVHAPGTARAG</sequence>
<organism evidence="7 8">
    <name type="scientific">Sphaerisporangium siamense</name>
    <dbReference type="NCBI Taxonomy" id="795645"/>
    <lineage>
        <taxon>Bacteria</taxon>
        <taxon>Bacillati</taxon>
        <taxon>Actinomycetota</taxon>
        <taxon>Actinomycetes</taxon>
        <taxon>Streptosporangiales</taxon>
        <taxon>Streptosporangiaceae</taxon>
        <taxon>Sphaerisporangium</taxon>
    </lineage>
</organism>
<keyword evidence="8" id="KW-1185">Reference proteome</keyword>
<evidence type="ECO:0000256" key="5">
    <source>
        <dbReference type="SAM" id="Phobius"/>
    </source>
</evidence>
<feature type="domain" description="Major facilitator superfamily (MFS) profile" evidence="6">
    <location>
        <begin position="1"/>
        <end position="152"/>
    </location>
</feature>
<evidence type="ECO:0000313" key="8">
    <source>
        <dbReference type="Proteomes" id="UP000542210"/>
    </source>
</evidence>
<dbReference type="Pfam" id="PF07690">
    <property type="entry name" value="MFS_1"/>
    <property type="match status" value="1"/>
</dbReference>
<dbReference type="Gene3D" id="1.20.1250.20">
    <property type="entry name" value="MFS general substrate transporter like domains"/>
    <property type="match status" value="1"/>
</dbReference>
<comment type="subcellular location">
    <subcellularLocation>
        <location evidence="1">Cell membrane</location>
        <topology evidence="1">Multi-pass membrane protein</topology>
    </subcellularLocation>
</comment>